<keyword evidence="1" id="KW-0805">Transcription regulation</keyword>
<organism evidence="5 6">
    <name type="scientific">Salipaludibacillus neizhouensis</name>
    <dbReference type="NCBI Taxonomy" id="885475"/>
    <lineage>
        <taxon>Bacteria</taxon>
        <taxon>Bacillati</taxon>
        <taxon>Bacillota</taxon>
        <taxon>Bacilli</taxon>
        <taxon>Bacillales</taxon>
        <taxon>Bacillaceae</taxon>
    </lineage>
</organism>
<dbReference type="SMART" id="SM00421">
    <property type="entry name" value="HTH_LUXR"/>
    <property type="match status" value="1"/>
</dbReference>
<gene>
    <name evidence="5" type="ORF">CR203_07350</name>
</gene>
<accession>A0A3A9K7U3</accession>
<evidence type="ECO:0000313" key="6">
    <source>
        <dbReference type="Proteomes" id="UP000281498"/>
    </source>
</evidence>
<keyword evidence="6" id="KW-1185">Reference proteome</keyword>
<reference evidence="5 6" key="1">
    <citation type="submission" date="2017-10" db="EMBL/GenBank/DDBJ databases">
        <title>Bacillus sp. nov., a halophilic bacterium isolated from a Keqin Lake.</title>
        <authorList>
            <person name="Wang H."/>
        </authorList>
    </citation>
    <scope>NUCLEOTIDE SEQUENCE [LARGE SCALE GENOMIC DNA]</scope>
    <source>
        <strain evidence="5 6">KCTC 13187</strain>
    </source>
</reference>
<proteinExistence type="predicted"/>
<dbReference type="InterPro" id="IPR039420">
    <property type="entry name" value="WalR-like"/>
</dbReference>
<dbReference type="Proteomes" id="UP000281498">
    <property type="component" value="Unassembled WGS sequence"/>
</dbReference>
<keyword evidence="2" id="KW-0238">DNA-binding</keyword>
<dbReference type="PROSITE" id="PS50043">
    <property type="entry name" value="HTH_LUXR_2"/>
    <property type="match status" value="1"/>
</dbReference>
<evidence type="ECO:0000256" key="1">
    <source>
        <dbReference type="ARBA" id="ARBA00023015"/>
    </source>
</evidence>
<evidence type="ECO:0000259" key="4">
    <source>
        <dbReference type="PROSITE" id="PS50043"/>
    </source>
</evidence>
<evidence type="ECO:0000256" key="2">
    <source>
        <dbReference type="ARBA" id="ARBA00023125"/>
    </source>
</evidence>
<dbReference type="RefSeq" id="WP_110938629.1">
    <property type="nucleotide sequence ID" value="NZ_KZ614147.1"/>
</dbReference>
<dbReference type="SUPFAM" id="SSF46894">
    <property type="entry name" value="C-terminal effector domain of the bipartite response regulators"/>
    <property type="match status" value="1"/>
</dbReference>
<dbReference type="InterPro" id="IPR016032">
    <property type="entry name" value="Sig_transdc_resp-reg_C-effctor"/>
</dbReference>
<dbReference type="Gene3D" id="3.40.50.2300">
    <property type="match status" value="1"/>
</dbReference>
<feature type="domain" description="HTH luxR-type" evidence="4">
    <location>
        <begin position="159"/>
        <end position="224"/>
    </location>
</feature>
<keyword evidence="3" id="KW-0804">Transcription</keyword>
<dbReference type="InterPro" id="IPR000792">
    <property type="entry name" value="Tscrpt_reg_LuxR_C"/>
</dbReference>
<dbReference type="EMBL" id="PDOE01000002">
    <property type="protein sequence ID" value="RKL68289.1"/>
    <property type="molecule type" value="Genomic_DNA"/>
</dbReference>
<dbReference type="AlphaFoldDB" id="A0A3A9K7U3"/>
<dbReference type="GO" id="GO:0003677">
    <property type="term" value="F:DNA binding"/>
    <property type="evidence" value="ECO:0007669"/>
    <property type="project" value="UniProtKB-KW"/>
</dbReference>
<dbReference type="OrthoDB" id="2968476at2"/>
<sequence length="230" mass="26847">MNNVKTVKKHLKVILFDSQKILTEEKIFQHNKDLIDVTIMYTTNKLDCEEPYDYLLYLVEDCTYFHDENLAYFKKELQGKKKIIIVTKTKVREEFVSLLALPVYGMISYEFLLQNENNVIELLRNERLLVDPAIQKKLAFEIDRKKQSKTPLKSFVLNREKVAHILKVNEQNVLQLLLDGKSTKQIATELHFSPSTISTIICKLLKNLGVNDRTEAVVYAIRNEWAVGER</sequence>
<dbReference type="PANTHER" id="PTHR43214">
    <property type="entry name" value="TWO-COMPONENT RESPONSE REGULATOR"/>
    <property type="match status" value="1"/>
</dbReference>
<dbReference type="GO" id="GO:0006355">
    <property type="term" value="P:regulation of DNA-templated transcription"/>
    <property type="evidence" value="ECO:0007669"/>
    <property type="project" value="InterPro"/>
</dbReference>
<comment type="caution">
    <text evidence="5">The sequence shown here is derived from an EMBL/GenBank/DDBJ whole genome shotgun (WGS) entry which is preliminary data.</text>
</comment>
<dbReference type="PANTHER" id="PTHR43214:SF43">
    <property type="entry name" value="TWO-COMPONENT RESPONSE REGULATOR"/>
    <property type="match status" value="1"/>
</dbReference>
<dbReference type="Pfam" id="PF00196">
    <property type="entry name" value="GerE"/>
    <property type="match status" value="1"/>
</dbReference>
<dbReference type="PRINTS" id="PR00038">
    <property type="entry name" value="HTHLUXR"/>
</dbReference>
<evidence type="ECO:0000256" key="3">
    <source>
        <dbReference type="ARBA" id="ARBA00023163"/>
    </source>
</evidence>
<name>A0A3A9K7U3_9BACI</name>
<evidence type="ECO:0000313" key="5">
    <source>
        <dbReference type="EMBL" id="RKL68289.1"/>
    </source>
</evidence>
<dbReference type="CDD" id="cd06170">
    <property type="entry name" value="LuxR_C_like"/>
    <property type="match status" value="1"/>
</dbReference>
<protein>
    <recommendedName>
        <fullName evidence="4">HTH luxR-type domain-containing protein</fullName>
    </recommendedName>
</protein>